<dbReference type="InterPro" id="IPR051045">
    <property type="entry name" value="TonB-dependent_transducer"/>
</dbReference>
<evidence type="ECO:0000256" key="2">
    <source>
        <dbReference type="ARBA" id="ARBA00006555"/>
    </source>
</evidence>
<evidence type="ECO:0000256" key="5">
    <source>
        <dbReference type="ARBA" id="ARBA00022519"/>
    </source>
</evidence>
<keyword evidence="7" id="KW-0653">Protein transport</keyword>
<sequence length="224" mass="25723">MEAKKNPKYDIHEKRPVFLGLGLCLSITMCITAFNWKDYGDREIVDPVFQPSIPEQIEIIDNTFQEKKPPAPIKFPKIEVVPDEQEIIEVPIEIDPTIEDPEESIEEPDWIEEPVEPSENLVHIVVESYPEFPGGINKFYKYVSNKLKYPSQARRQHVEGKVYIQFIVERDGSLTDIKVAKGIGGGCDDEAIRVLKSSPRWQPGKQRGRPVRVRMIIPIVFKLN</sequence>
<evidence type="ECO:0000256" key="4">
    <source>
        <dbReference type="ARBA" id="ARBA00022475"/>
    </source>
</evidence>
<evidence type="ECO:0000259" key="11">
    <source>
        <dbReference type="PROSITE" id="PS52015"/>
    </source>
</evidence>
<dbReference type="GO" id="GO:0098797">
    <property type="term" value="C:plasma membrane protein complex"/>
    <property type="evidence" value="ECO:0007669"/>
    <property type="project" value="TreeGrafter"/>
</dbReference>
<dbReference type="NCBIfam" id="TIGR01352">
    <property type="entry name" value="tonB_Cterm"/>
    <property type="match status" value="1"/>
</dbReference>
<keyword evidence="6 10" id="KW-0812">Transmembrane</keyword>
<gene>
    <name evidence="12" type="ORF">FUAX_39990</name>
</gene>
<geneLocation type="plasmid" evidence="12 13">
    <name>pFA1</name>
</geneLocation>
<dbReference type="GO" id="GO:0015031">
    <property type="term" value="P:protein transport"/>
    <property type="evidence" value="ECO:0007669"/>
    <property type="project" value="UniProtKB-KW"/>
</dbReference>
<evidence type="ECO:0000256" key="6">
    <source>
        <dbReference type="ARBA" id="ARBA00022692"/>
    </source>
</evidence>
<dbReference type="InterPro" id="IPR037682">
    <property type="entry name" value="TonB_C"/>
</dbReference>
<dbReference type="Proteomes" id="UP001348817">
    <property type="component" value="Plasmid pFA1"/>
</dbReference>
<feature type="domain" description="TonB C-terminal" evidence="11">
    <location>
        <begin position="134"/>
        <end position="224"/>
    </location>
</feature>
<dbReference type="KEGG" id="fax:FUAX_39990"/>
<evidence type="ECO:0000313" key="12">
    <source>
        <dbReference type="EMBL" id="BDD11567.1"/>
    </source>
</evidence>
<dbReference type="SUPFAM" id="SSF74653">
    <property type="entry name" value="TolA/TonB C-terminal domain"/>
    <property type="match status" value="1"/>
</dbReference>
<keyword evidence="5" id="KW-0997">Cell inner membrane</keyword>
<dbReference type="GO" id="GO:0015891">
    <property type="term" value="P:siderophore transport"/>
    <property type="evidence" value="ECO:0007669"/>
    <property type="project" value="InterPro"/>
</dbReference>
<keyword evidence="8 10" id="KW-1133">Transmembrane helix</keyword>
<dbReference type="AlphaFoldDB" id="A0AAU9CX06"/>
<evidence type="ECO:0000256" key="8">
    <source>
        <dbReference type="ARBA" id="ARBA00022989"/>
    </source>
</evidence>
<accession>A0AAU9CX06</accession>
<keyword evidence="4" id="KW-1003">Cell membrane</keyword>
<proteinExistence type="inferred from homology"/>
<evidence type="ECO:0000256" key="9">
    <source>
        <dbReference type="ARBA" id="ARBA00023136"/>
    </source>
</evidence>
<keyword evidence="13" id="KW-1185">Reference proteome</keyword>
<organism evidence="12 13">
    <name type="scientific">Fulvitalea axinellae</name>
    <dbReference type="NCBI Taxonomy" id="1182444"/>
    <lineage>
        <taxon>Bacteria</taxon>
        <taxon>Pseudomonadati</taxon>
        <taxon>Bacteroidota</taxon>
        <taxon>Cytophagia</taxon>
        <taxon>Cytophagales</taxon>
        <taxon>Persicobacteraceae</taxon>
        <taxon>Fulvitalea</taxon>
    </lineage>
</organism>
<dbReference type="PANTHER" id="PTHR33446:SF2">
    <property type="entry name" value="PROTEIN TONB"/>
    <property type="match status" value="1"/>
</dbReference>
<comment type="subcellular location">
    <subcellularLocation>
        <location evidence="1">Cell inner membrane</location>
        <topology evidence="1">Single-pass membrane protein</topology>
        <orientation evidence="1">Periplasmic side</orientation>
    </subcellularLocation>
</comment>
<keyword evidence="12" id="KW-0614">Plasmid</keyword>
<dbReference type="Gene3D" id="3.30.1150.10">
    <property type="match status" value="1"/>
</dbReference>
<dbReference type="PROSITE" id="PS52015">
    <property type="entry name" value="TONB_CTD"/>
    <property type="match status" value="1"/>
</dbReference>
<dbReference type="GO" id="GO:0031992">
    <property type="term" value="F:energy transducer activity"/>
    <property type="evidence" value="ECO:0007669"/>
    <property type="project" value="InterPro"/>
</dbReference>
<reference evidence="12 13" key="1">
    <citation type="submission" date="2021-12" db="EMBL/GenBank/DDBJ databases">
        <title>Genome sequencing of bacteria with rrn-lacking chromosome and rrn-plasmid.</title>
        <authorList>
            <person name="Anda M."/>
            <person name="Iwasaki W."/>
        </authorList>
    </citation>
    <scope>NUCLEOTIDE SEQUENCE [LARGE SCALE GENOMIC DNA]</scope>
    <source>
        <strain evidence="12 13">DSM 100852</strain>
        <plasmid evidence="12 13">pFA1</plasmid>
    </source>
</reference>
<dbReference type="PRINTS" id="PR01374">
    <property type="entry name" value="TONBPROTEIN"/>
</dbReference>
<keyword evidence="3" id="KW-0813">Transport</keyword>
<evidence type="ECO:0000256" key="7">
    <source>
        <dbReference type="ARBA" id="ARBA00022927"/>
    </source>
</evidence>
<dbReference type="GO" id="GO:0055085">
    <property type="term" value="P:transmembrane transport"/>
    <property type="evidence" value="ECO:0007669"/>
    <property type="project" value="InterPro"/>
</dbReference>
<evidence type="ECO:0000256" key="1">
    <source>
        <dbReference type="ARBA" id="ARBA00004383"/>
    </source>
</evidence>
<dbReference type="EMBL" id="AP025315">
    <property type="protein sequence ID" value="BDD11567.1"/>
    <property type="molecule type" value="Genomic_DNA"/>
</dbReference>
<protein>
    <submittedName>
        <fullName evidence="12">Protein TonB</fullName>
    </submittedName>
</protein>
<dbReference type="PANTHER" id="PTHR33446">
    <property type="entry name" value="PROTEIN TONB-RELATED"/>
    <property type="match status" value="1"/>
</dbReference>
<name>A0AAU9CX06_9BACT</name>
<evidence type="ECO:0000256" key="3">
    <source>
        <dbReference type="ARBA" id="ARBA00022448"/>
    </source>
</evidence>
<comment type="similarity">
    <text evidence="2">Belongs to the TonB family.</text>
</comment>
<evidence type="ECO:0000256" key="10">
    <source>
        <dbReference type="SAM" id="Phobius"/>
    </source>
</evidence>
<dbReference type="Pfam" id="PF03544">
    <property type="entry name" value="TonB_C"/>
    <property type="match status" value="1"/>
</dbReference>
<feature type="transmembrane region" description="Helical" evidence="10">
    <location>
        <begin position="16"/>
        <end position="36"/>
    </location>
</feature>
<evidence type="ECO:0000313" key="13">
    <source>
        <dbReference type="Proteomes" id="UP001348817"/>
    </source>
</evidence>
<keyword evidence="9 10" id="KW-0472">Membrane</keyword>
<dbReference type="GO" id="GO:0030288">
    <property type="term" value="C:outer membrane-bounded periplasmic space"/>
    <property type="evidence" value="ECO:0007669"/>
    <property type="project" value="InterPro"/>
</dbReference>
<dbReference type="InterPro" id="IPR003538">
    <property type="entry name" value="TonB"/>
</dbReference>
<dbReference type="InterPro" id="IPR006260">
    <property type="entry name" value="TonB/TolA_C"/>
</dbReference>
<dbReference type="RefSeq" id="WP_338395054.1">
    <property type="nucleotide sequence ID" value="NZ_AP025315.1"/>
</dbReference>